<comment type="subcellular location">
    <subcellularLocation>
        <location evidence="12">Cytoplasm</location>
    </subcellularLocation>
    <text evidence="12">About half TF is bound to the ribosome near the polypeptide exit tunnel while the other half is free in the cytoplasm.</text>
</comment>
<accession>A0A926IMS8</accession>
<evidence type="ECO:0000256" key="9">
    <source>
        <dbReference type="ARBA" id="ARBA00023306"/>
    </source>
</evidence>
<dbReference type="InterPro" id="IPR008880">
    <property type="entry name" value="Trigger_fac_C"/>
</dbReference>
<name>A0A926IMS8_9FIRM</name>
<evidence type="ECO:0000256" key="4">
    <source>
        <dbReference type="ARBA" id="ARBA00016902"/>
    </source>
</evidence>
<keyword evidence="6 12" id="KW-0697">Rotamase</keyword>
<keyword evidence="7 12" id="KW-0143">Chaperone</keyword>
<dbReference type="PIRSF" id="PIRSF003095">
    <property type="entry name" value="Trigger_factor"/>
    <property type="match status" value="1"/>
</dbReference>
<dbReference type="Gene3D" id="3.30.70.1050">
    <property type="entry name" value="Trigger factor ribosome-binding domain"/>
    <property type="match status" value="1"/>
</dbReference>
<evidence type="ECO:0000256" key="6">
    <source>
        <dbReference type="ARBA" id="ARBA00023110"/>
    </source>
</evidence>
<evidence type="ECO:0000256" key="8">
    <source>
        <dbReference type="ARBA" id="ARBA00023235"/>
    </source>
</evidence>
<keyword evidence="8 12" id="KW-0413">Isomerase</keyword>
<proteinExistence type="inferred from homology"/>
<dbReference type="AlphaFoldDB" id="A0A926IMS8"/>
<evidence type="ECO:0000256" key="5">
    <source>
        <dbReference type="ARBA" id="ARBA00022618"/>
    </source>
</evidence>
<evidence type="ECO:0000256" key="12">
    <source>
        <dbReference type="HAMAP-Rule" id="MF_00303"/>
    </source>
</evidence>
<dbReference type="PROSITE" id="PS50059">
    <property type="entry name" value="FKBP_PPIASE"/>
    <property type="match status" value="1"/>
</dbReference>
<dbReference type="InterPro" id="IPR037041">
    <property type="entry name" value="Trigger_fac_C_sf"/>
</dbReference>
<evidence type="ECO:0000256" key="10">
    <source>
        <dbReference type="ARBA" id="ARBA00024849"/>
    </source>
</evidence>
<evidence type="ECO:0000256" key="3">
    <source>
        <dbReference type="ARBA" id="ARBA00013194"/>
    </source>
</evidence>
<dbReference type="EC" id="5.2.1.8" evidence="3 12"/>
<dbReference type="GO" id="GO:0003755">
    <property type="term" value="F:peptidyl-prolyl cis-trans isomerase activity"/>
    <property type="evidence" value="ECO:0007669"/>
    <property type="project" value="UniProtKB-UniRule"/>
</dbReference>
<dbReference type="GO" id="GO:0005737">
    <property type="term" value="C:cytoplasm"/>
    <property type="evidence" value="ECO:0007669"/>
    <property type="project" value="UniProtKB-SubCell"/>
</dbReference>
<dbReference type="Gene3D" id="1.10.3120.10">
    <property type="entry name" value="Trigger factor, C-terminal domain"/>
    <property type="match status" value="1"/>
</dbReference>
<dbReference type="HAMAP" id="MF_00303">
    <property type="entry name" value="Trigger_factor_Tig"/>
    <property type="match status" value="1"/>
</dbReference>
<dbReference type="SUPFAM" id="SSF102735">
    <property type="entry name" value="Trigger factor ribosome-binding domain"/>
    <property type="match status" value="1"/>
</dbReference>
<evidence type="ECO:0000256" key="13">
    <source>
        <dbReference type="PROSITE-ProRule" id="PRU00277"/>
    </source>
</evidence>
<dbReference type="GO" id="GO:0015031">
    <property type="term" value="P:protein transport"/>
    <property type="evidence" value="ECO:0007669"/>
    <property type="project" value="UniProtKB-UniRule"/>
</dbReference>
<dbReference type="FunFam" id="3.10.50.40:FF:000001">
    <property type="entry name" value="Trigger factor"/>
    <property type="match status" value="1"/>
</dbReference>
<gene>
    <name evidence="12" type="primary">tig</name>
    <name evidence="17" type="ORF">H8689_10340</name>
</gene>
<dbReference type="NCBIfam" id="TIGR00115">
    <property type="entry name" value="tig"/>
    <property type="match status" value="1"/>
</dbReference>
<comment type="domain">
    <text evidence="12">Consists of 3 domains; the N-terminus binds the ribosome, the middle domain has PPIase activity, while the C-terminus has intrinsic chaperone activity on its own.</text>
</comment>
<dbReference type="GO" id="GO:0051301">
    <property type="term" value="P:cell division"/>
    <property type="evidence" value="ECO:0007669"/>
    <property type="project" value="UniProtKB-KW"/>
</dbReference>
<dbReference type="InterPro" id="IPR046357">
    <property type="entry name" value="PPIase_dom_sf"/>
</dbReference>
<dbReference type="InterPro" id="IPR036611">
    <property type="entry name" value="Trigger_fac_ribosome-bd_sf"/>
</dbReference>
<comment type="catalytic activity">
    <reaction evidence="1 12 13">
        <text>[protein]-peptidylproline (omega=180) = [protein]-peptidylproline (omega=0)</text>
        <dbReference type="Rhea" id="RHEA:16237"/>
        <dbReference type="Rhea" id="RHEA-COMP:10747"/>
        <dbReference type="Rhea" id="RHEA-COMP:10748"/>
        <dbReference type="ChEBI" id="CHEBI:83833"/>
        <dbReference type="ChEBI" id="CHEBI:83834"/>
        <dbReference type="EC" id="5.2.1.8"/>
    </reaction>
</comment>
<dbReference type="Proteomes" id="UP000601522">
    <property type="component" value="Unassembled WGS sequence"/>
</dbReference>
<evidence type="ECO:0000256" key="7">
    <source>
        <dbReference type="ARBA" id="ARBA00023186"/>
    </source>
</evidence>
<keyword evidence="15" id="KW-0175">Coiled coil</keyword>
<keyword evidence="9 12" id="KW-0131">Cell cycle</keyword>
<evidence type="ECO:0000313" key="18">
    <source>
        <dbReference type="Proteomes" id="UP000601522"/>
    </source>
</evidence>
<dbReference type="EMBL" id="JACRTK010000004">
    <property type="protein sequence ID" value="MBC8591509.1"/>
    <property type="molecule type" value="Genomic_DNA"/>
</dbReference>
<dbReference type="Pfam" id="PF00254">
    <property type="entry name" value="FKBP_C"/>
    <property type="match status" value="1"/>
</dbReference>
<protein>
    <recommendedName>
        <fullName evidence="4 12">Trigger factor</fullName>
        <shortName evidence="12">TF</shortName>
        <ecNumber evidence="3 12">5.2.1.8</ecNumber>
    </recommendedName>
    <alternativeName>
        <fullName evidence="11 12">PPIase</fullName>
    </alternativeName>
</protein>
<organism evidence="17 18">
    <name type="scientific">Wansuia hejianensis</name>
    <dbReference type="NCBI Taxonomy" id="2763667"/>
    <lineage>
        <taxon>Bacteria</taxon>
        <taxon>Bacillati</taxon>
        <taxon>Bacillota</taxon>
        <taxon>Clostridia</taxon>
        <taxon>Lachnospirales</taxon>
        <taxon>Lachnospiraceae</taxon>
        <taxon>Wansuia</taxon>
    </lineage>
</organism>
<dbReference type="RefSeq" id="WP_249324372.1">
    <property type="nucleotide sequence ID" value="NZ_JACRTK010000004.1"/>
</dbReference>
<dbReference type="InterPro" id="IPR008881">
    <property type="entry name" value="Trigger_fac_ribosome-bd_bac"/>
</dbReference>
<dbReference type="GO" id="GO:0006457">
    <property type="term" value="P:protein folding"/>
    <property type="evidence" value="ECO:0007669"/>
    <property type="project" value="UniProtKB-UniRule"/>
</dbReference>
<sequence>MKAVFEKKEGNKVSFSFEIGSDEFKKAEQQAYLKNRGRFNIPGFRKGKVPKKIIELNYGEGIFYEDAINLLLPEAYGKAIEELELEPVDTPEVDIEEIEKDSPIVVKIKVDVKPEVKLGDYKSIELEKIEYNVTDEMIESELKSLQDANARLIDGNDRQVKQGDLLTIDFEGYVDGEQFPGGTAEGHKLEIGSNTFIPGFEEQLVGKSKDEEVEVNVKFPEEYHEESLAGKDAMFKVTIHDIKEKELPELDDELAKDISEFDTLEELKNDIKERLEKELKTQETIEKENRVIEKVIEISEVDIPEGMIESQIDDEIKQFDYRLRTQGLEFETYLELMGSDIDAIRDQFRPAATQRVNADLVLEAISKAENIEVTDEDIDEELGKLAEQYNAEDKDGFISDMKKGDLGFLKAGIANSKVIELLIENTKFN</sequence>
<comment type="similarity">
    <text evidence="2 12 14">Belongs to the FKBP-type PPIase family. Tig subfamily.</text>
</comment>
<reference evidence="17 18" key="1">
    <citation type="submission" date="2020-08" db="EMBL/GenBank/DDBJ databases">
        <title>Genome public.</title>
        <authorList>
            <person name="Liu C."/>
            <person name="Sun Q."/>
        </authorList>
    </citation>
    <scope>NUCLEOTIDE SEQUENCE [LARGE SCALE GENOMIC DNA]</scope>
    <source>
        <strain evidence="17 18">NSJ-26</strain>
    </source>
</reference>
<dbReference type="InterPro" id="IPR027304">
    <property type="entry name" value="Trigger_fact/SurA_dom_sf"/>
</dbReference>
<comment type="function">
    <text evidence="10 12">Involved in protein export. Acts as a chaperone by maintaining the newly synthesized protein in an open conformation. Functions as a peptidyl-prolyl cis-trans isomerase.</text>
</comment>
<keyword evidence="18" id="KW-1185">Reference proteome</keyword>
<comment type="caution">
    <text evidence="17">The sequence shown here is derived from an EMBL/GenBank/DDBJ whole genome shotgun (WGS) entry which is preliminary data.</text>
</comment>
<evidence type="ECO:0000256" key="15">
    <source>
        <dbReference type="SAM" id="Coils"/>
    </source>
</evidence>
<evidence type="ECO:0000256" key="14">
    <source>
        <dbReference type="RuleBase" id="RU003914"/>
    </source>
</evidence>
<evidence type="ECO:0000256" key="1">
    <source>
        <dbReference type="ARBA" id="ARBA00000971"/>
    </source>
</evidence>
<evidence type="ECO:0000256" key="11">
    <source>
        <dbReference type="ARBA" id="ARBA00029986"/>
    </source>
</evidence>
<evidence type="ECO:0000259" key="16">
    <source>
        <dbReference type="PROSITE" id="PS50059"/>
    </source>
</evidence>
<keyword evidence="5 12" id="KW-0132">Cell division</keyword>
<dbReference type="SUPFAM" id="SSF109998">
    <property type="entry name" value="Triger factor/SurA peptide-binding domain-like"/>
    <property type="match status" value="1"/>
</dbReference>
<dbReference type="Gene3D" id="3.10.50.40">
    <property type="match status" value="1"/>
</dbReference>
<feature type="coiled-coil region" evidence="15">
    <location>
        <begin position="261"/>
        <end position="288"/>
    </location>
</feature>
<evidence type="ECO:0000313" key="17">
    <source>
        <dbReference type="EMBL" id="MBC8591509.1"/>
    </source>
</evidence>
<dbReference type="InterPro" id="IPR005215">
    <property type="entry name" value="Trig_fac"/>
</dbReference>
<keyword evidence="12" id="KW-0963">Cytoplasm</keyword>
<dbReference type="SUPFAM" id="SSF54534">
    <property type="entry name" value="FKBP-like"/>
    <property type="match status" value="1"/>
</dbReference>
<dbReference type="InterPro" id="IPR001179">
    <property type="entry name" value="PPIase_FKBP_dom"/>
</dbReference>
<dbReference type="Pfam" id="PF05698">
    <property type="entry name" value="Trigger_C"/>
    <property type="match status" value="1"/>
</dbReference>
<dbReference type="Pfam" id="PF05697">
    <property type="entry name" value="Trigger_N"/>
    <property type="match status" value="1"/>
</dbReference>
<feature type="domain" description="PPIase FKBP-type" evidence="16">
    <location>
        <begin position="163"/>
        <end position="251"/>
    </location>
</feature>
<evidence type="ECO:0000256" key="2">
    <source>
        <dbReference type="ARBA" id="ARBA00005464"/>
    </source>
</evidence>